<keyword evidence="4" id="KW-0949">S-adenosyl-L-methionine</keyword>
<dbReference type="GO" id="GO:0032259">
    <property type="term" value="P:methylation"/>
    <property type="evidence" value="ECO:0007669"/>
    <property type="project" value="UniProtKB-KW"/>
</dbReference>
<dbReference type="CDD" id="cd02440">
    <property type="entry name" value="AdoMet_MTases"/>
    <property type="match status" value="1"/>
</dbReference>
<dbReference type="PROSITE" id="PS51585">
    <property type="entry name" value="SAM_MT_TPMT"/>
    <property type="match status" value="1"/>
</dbReference>
<evidence type="ECO:0000256" key="2">
    <source>
        <dbReference type="ARBA" id="ARBA00022603"/>
    </source>
</evidence>
<evidence type="ECO:0000313" key="6">
    <source>
        <dbReference type="Proteomes" id="UP000199657"/>
    </source>
</evidence>
<dbReference type="RefSeq" id="WP_091645348.1">
    <property type="nucleotide sequence ID" value="NZ_FOEG01000008.1"/>
</dbReference>
<dbReference type="Gene3D" id="3.40.50.150">
    <property type="entry name" value="Vaccinia Virus protein VP39"/>
    <property type="match status" value="1"/>
</dbReference>
<evidence type="ECO:0000313" key="5">
    <source>
        <dbReference type="EMBL" id="SEP07215.1"/>
    </source>
</evidence>
<evidence type="ECO:0000256" key="3">
    <source>
        <dbReference type="ARBA" id="ARBA00022679"/>
    </source>
</evidence>
<gene>
    <name evidence="5" type="ORF">SAMN04488052_10889</name>
</gene>
<dbReference type="OrthoDB" id="189743at2"/>
<keyword evidence="2 5" id="KW-0489">Methyltransferase</keyword>
<dbReference type="InterPro" id="IPR029063">
    <property type="entry name" value="SAM-dependent_MTases_sf"/>
</dbReference>
<dbReference type="STRING" id="406100.SAMN04488052_10889"/>
<dbReference type="GO" id="GO:0008757">
    <property type="term" value="F:S-adenosylmethionine-dependent methyltransferase activity"/>
    <property type="evidence" value="ECO:0007669"/>
    <property type="project" value="InterPro"/>
</dbReference>
<dbReference type="AlphaFoldDB" id="A0A1H8UVK1"/>
<dbReference type="EMBL" id="FOEG01000008">
    <property type="protein sequence ID" value="SEP07215.1"/>
    <property type="molecule type" value="Genomic_DNA"/>
</dbReference>
<protein>
    <submittedName>
        <fullName evidence="5">Thiopurine S-methyltransferase (TPMT)</fullName>
    </submittedName>
</protein>
<proteinExistence type="predicted"/>
<dbReference type="PANTHER" id="PTHR32183">
    <property type="match status" value="1"/>
</dbReference>
<reference evidence="5 6" key="1">
    <citation type="submission" date="2016-10" db="EMBL/GenBank/DDBJ databases">
        <authorList>
            <person name="de Groot N.N."/>
        </authorList>
    </citation>
    <scope>NUCLEOTIDE SEQUENCE [LARGE SCALE GENOMIC DNA]</scope>
    <source>
        <strain evidence="5 6">CGMCC 1.6291</strain>
    </source>
</reference>
<dbReference type="Pfam" id="PF05724">
    <property type="entry name" value="TPMT"/>
    <property type="match status" value="1"/>
</dbReference>
<keyword evidence="6" id="KW-1185">Reference proteome</keyword>
<dbReference type="InterPro" id="IPR008854">
    <property type="entry name" value="TPMT"/>
</dbReference>
<dbReference type="SUPFAM" id="SSF53335">
    <property type="entry name" value="S-adenosyl-L-methionine-dependent methyltransferases"/>
    <property type="match status" value="1"/>
</dbReference>
<name>A0A1H8UVK1_9GAMM</name>
<organism evidence="5 6">
    <name type="scientific">Aquisalimonas asiatica</name>
    <dbReference type="NCBI Taxonomy" id="406100"/>
    <lineage>
        <taxon>Bacteria</taxon>
        <taxon>Pseudomonadati</taxon>
        <taxon>Pseudomonadota</taxon>
        <taxon>Gammaproteobacteria</taxon>
        <taxon>Chromatiales</taxon>
        <taxon>Ectothiorhodospiraceae</taxon>
        <taxon>Aquisalimonas</taxon>
    </lineage>
</organism>
<keyword evidence="3 5" id="KW-0808">Transferase</keyword>
<evidence type="ECO:0000256" key="4">
    <source>
        <dbReference type="ARBA" id="ARBA00022691"/>
    </source>
</evidence>
<accession>A0A1H8UVK1</accession>
<dbReference type="Proteomes" id="UP000199657">
    <property type="component" value="Unassembled WGS sequence"/>
</dbReference>
<dbReference type="PANTHER" id="PTHR32183:SF6">
    <property type="entry name" value="CYSTEINE SULFINATE DESULFINASE_CYSTEINE DESULFURASE AND RELATED ENZYMES"/>
    <property type="match status" value="1"/>
</dbReference>
<keyword evidence="1" id="KW-0597">Phosphoprotein</keyword>
<evidence type="ECO:0000256" key="1">
    <source>
        <dbReference type="ARBA" id="ARBA00022553"/>
    </source>
</evidence>
<sequence length="196" mass="22137">MATDQANYWHQRWLEGKTGWDRGDASPALRRWLDAGHMTPGRILVPGCGNGYEVDLLAAHGFSVTALDIVPEPLAALRERLAARGLTADVVEGDVFTYMHPDGPFDAVYEQTCLCAFDPALRPDYAERLRQWVRPGGTLYALFAQTPWRNGPPFHSSPEQMRALFTDADWIWPAEADFTVPHEAGFHELGYRLRRR</sequence>